<dbReference type="Pfam" id="PF01912">
    <property type="entry name" value="eIF-6"/>
    <property type="match status" value="1"/>
</dbReference>
<dbReference type="GO" id="GO:0003743">
    <property type="term" value="F:translation initiation factor activity"/>
    <property type="evidence" value="ECO:0007669"/>
    <property type="project" value="UniProtKB-UniRule"/>
</dbReference>
<dbReference type="Gene3D" id="3.75.10.10">
    <property type="entry name" value="L-arginine/glycine Amidinotransferase, Chain A"/>
    <property type="match status" value="1"/>
</dbReference>
<proteinExistence type="inferred from homology"/>
<dbReference type="EMBL" id="DSJT01000004">
    <property type="protein sequence ID" value="HEF86880.1"/>
    <property type="molecule type" value="Genomic_DNA"/>
</dbReference>
<dbReference type="GO" id="GO:0042256">
    <property type="term" value="P:cytosolic ribosome assembly"/>
    <property type="evidence" value="ECO:0007669"/>
    <property type="project" value="InterPro"/>
</dbReference>
<dbReference type="AlphaFoldDB" id="A0A7C2FGD1"/>
<comment type="similarity">
    <text evidence="3">Belongs to the eIF-6 family.</text>
</comment>
<comment type="function">
    <text evidence="3">Binds to the 50S ribosomal subunit and prevents its association with the 30S ribosomal subunit to form the 70S initiation complex.</text>
</comment>
<dbReference type="GO" id="GO:0043022">
    <property type="term" value="F:ribosome binding"/>
    <property type="evidence" value="ECO:0007669"/>
    <property type="project" value="InterPro"/>
</dbReference>
<reference evidence="4" key="1">
    <citation type="journal article" date="2020" name="mSystems">
        <title>Genome- and Community-Level Interaction Insights into Carbon Utilization and Element Cycling Functions of Hydrothermarchaeota in Hydrothermal Sediment.</title>
        <authorList>
            <person name="Zhou Z."/>
            <person name="Liu Y."/>
            <person name="Xu W."/>
            <person name="Pan J."/>
            <person name="Luo Z.H."/>
            <person name="Li M."/>
        </authorList>
    </citation>
    <scope>NUCLEOTIDE SEQUENCE [LARGE SCALE GENOMIC DNA]</scope>
    <source>
        <strain evidence="4">SpSt-23</strain>
    </source>
</reference>
<evidence type="ECO:0000256" key="3">
    <source>
        <dbReference type="HAMAP-Rule" id="MF_00032"/>
    </source>
</evidence>
<dbReference type="InterPro" id="IPR002769">
    <property type="entry name" value="eIF6"/>
</dbReference>
<keyword evidence="2 3" id="KW-0648">Protein biosynthesis</keyword>
<dbReference type="NCBIfam" id="TIGR00323">
    <property type="entry name" value="eIF-6"/>
    <property type="match status" value="1"/>
</dbReference>
<dbReference type="NCBIfam" id="NF003136">
    <property type="entry name" value="PRK04046.3-5"/>
    <property type="match status" value="1"/>
</dbReference>
<keyword evidence="1 3" id="KW-0396">Initiation factor</keyword>
<comment type="caution">
    <text evidence="4">The sequence shown here is derived from an EMBL/GenBank/DDBJ whole genome shotgun (WGS) entry which is preliminary data.</text>
</comment>
<organism evidence="4">
    <name type="scientific">Thermosphaera aggregans</name>
    <dbReference type="NCBI Taxonomy" id="54254"/>
    <lineage>
        <taxon>Archaea</taxon>
        <taxon>Thermoproteota</taxon>
        <taxon>Thermoprotei</taxon>
        <taxon>Desulfurococcales</taxon>
        <taxon>Desulfurococcaceae</taxon>
        <taxon>Thermosphaera</taxon>
    </lineage>
</organism>
<accession>A0A7C2FGD1</accession>
<dbReference type="HAMAP" id="MF_00032">
    <property type="entry name" value="eIF_6"/>
    <property type="match status" value="1"/>
</dbReference>
<evidence type="ECO:0000256" key="1">
    <source>
        <dbReference type="ARBA" id="ARBA00022540"/>
    </source>
</evidence>
<dbReference type="SMART" id="SM00654">
    <property type="entry name" value="eIF6"/>
    <property type="match status" value="1"/>
</dbReference>
<gene>
    <name evidence="3" type="primary">eif6</name>
    <name evidence="4" type="ORF">ENP55_00935</name>
</gene>
<dbReference type="PIRSF" id="PIRSF006413">
    <property type="entry name" value="IF-6"/>
    <property type="match status" value="1"/>
</dbReference>
<evidence type="ECO:0000256" key="2">
    <source>
        <dbReference type="ARBA" id="ARBA00022917"/>
    </source>
</evidence>
<sequence length="227" mass="24158">MDIIRMSFFGNSNIGVYGFTNNKIIILPPGIGSDDLAAVSETLKVDVVEARIAGTILNGVFINGNDNGIILPHIVFEEELSLIKEKAREHGLGIEVVRSKHTALGNLLLCNNKGCITSPLLEREVQKKISEALGVEVVEKDLMKLSIPGSLGVVNDLGGAVHPGFVDDDFKTLLDVLKIKAEKATVNAGVPYIRSGVLANNKGIVVGGNTTGPEILRIKRGLGGELE</sequence>
<protein>
    <recommendedName>
        <fullName evidence="3">Translation initiation factor 6</fullName>
        <shortName evidence="3">aIF-6</shortName>
    </recommendedName>
</protein>
<dbReference type="SUPFAM" id="SSF55909">
    <property type="entry name" value="Pentein"/>
    <property type="match status" value="1"/>
</dbReference>
<dbReference type="PANTHER" id="PTHR10784">
    <property type="entry name" value="TRANSLATION INITIATION FACTOR 6"/>
    <property type="match status" value="1"/>
</dbReference>
<evidence type="ECO:0000313" key="4">
    <source>
        <dbReference type="EMBL" id="HEF86880.1"/>
    </source>
</evidence>
<name>A0A7C2FGD1_9CREN</name>